<keyword evidence="3 6" id="KW-0732">Signal</keyword>
<dbReference type="PROSITE" id="PS51387">
    <property type="entry name" value="FAD_PCMH"/>
    <property type="match status" value="1"/>
</dbReference>
<dbReference type="InterPro" id="IPR012951">
    <property type="entry name" value="BBE"/>
</dbReference>
<feature type="chain" id="PRO_5034757199" description="FAD-binding PCMH-type domain-containing protein" evidence="6">
    <location>
        <begin position="19"/>
        <end position="495"/>
    </location>
</feature>
<sequence>MRFSTALAIWLCSSAVTALPTDHPFAAFLHPQHHWHAHTTIEFPNSTTFVNATERWNTNDPPTFAVAVSPARGQDVATAVKIARAINIPFLGTGGRHSSASTLGTLDQGLSIDLSKLNSVKVDAEAGTLTIGGGTRFGQIVEPVYEAGYQMPIGSCACPGMVGATIGGGVGRWQGLDGLIIDSLLSVRLVTADGRLIHVSADSHPDLFWAIRGAAANFGIITSATYKLSPQTNNGQLLNADFILPAASNGTYFDLLQSLEDNMPAELAVIAIVEANTTTGEAQILTNWAYFGSEEKGRELVAPILDLNPIATNISVLAYNTIIPNALFKLGVTVCEPVHVKGYGVNYRNLSSSTYQTVFQRLNDFYATYPDGRGSSIELEIFARQAVQAVAPDATAYPWRDTRGYVGISFGWNTTETEQAGDAMANVIRSDFVATSGYDDLAVYVSYAHGDESREQMYGSNVPRLVQLKKKWDPDDVFRFYHDLATDRAGAPVRV</sequence>
<evidence type="ECO:0000313" key="8">
    <source>
        <dbReference type="EMBL" id="CAF9934447.1"/>
    </source>
</evidence>
<evidence type="ECO:0000256" key="2">
    <source>
        <dbReference type="ARBA" id="ARBA00022630"/>
    </source>
</evidence>
<comment type="caution">
    <text evidence="8">The sequence shown here is derived from an EMBL/GenBank/DDBJ whole genome shotgun (WGS) entry which is preliminary data.</text>
</comment>
<dbReference type="Gene3D" id="3.30.465.10">
    <property type="match status" value="1"/>
</dbReference>
<protein>
    <recommendedName>
        <fullName evidence="7">FAD-binding PCMH-type domain-containing protein</fullName>
    </recommendedName>
</protein>
<proteinExistence type="inferred from homology"/>
<evidence type="ECO:0000259" key="7">
    <source>
        <dbReference type="PROSITE" id="PS51387"/>
    </source>
</evidence>
<dbReference type="PANTHER" id="PTHR42973">
    <property type="entry name" value="BINDING OXIDOREDUCTASE, PUTATIVE (AFU_ORTHOLOGUE AFUA_1G17690)-RELATED"/>
    <property type="match status" value="1"/>
</dbReference>
<keyword evidence="4" id="KW-0274">FAD</keyword>
<dbReference type="Pfam" id="PF01565">
    <property type="entry name" value="FAD_binding_4"/>
    <property type="match status" value="1"/>
</dbReference>
<dbReference type="Pfam" id="PF08031">
    <property type="entry name" value="BBE"/>
    <property type="match status" value="1"/>
</dbReference>
<keyword evidence="2" id="KW-0285">Flavoprotein</keyword>
<evidence type="ECO:0000313" key="9">
    <source>
        <dbReference type="Proteomes" id="UP000664521"/>
    </source>
</evidence>
<dbReference type="AlphaFoldDB" id="A0A8H3INH5"/>
<dbReference type="Gene3D" id="3.40.462.20">
    <property type="match status" value="1"/>
</dbReference>
<evidence type="ECO:0000256" key="6">
    <source>
        <dbReference type="SAM" id="SignalP"/>
    </source>
</evidence>
<comment type="similarity">
    <text evidence="1">Belongs to the oxygen-dependent FAD-linked oxidoreductase family.</text>
</comment>
<evidence type="ECO:0000256" key="4">
    <source>
        <dbReference type="ARBA" id="ARBA00022827"/>
    </source>
</evidence>
<evidence type="ECO:0000256" key="5">
    <source>
        <dbReference type="ARBA" id="ARBA00023002"/>
    </source>
</evidence>
<dbReference type="PANTHER" id="PTHR42973:SF32">
    <property type="entry name" value="FAD-LINKED OXIDOREDUCTASE AFOF"/>
    <property type="match status" value="1"/>
</dbReference>
<feature type="domain" description="FAD-binding PCMH-type" evidence="7">
    <location>
        <begin position="59"/>
        <end position="231"/>
    </location>
</feature>
<dbReference type="InterPro" id="IPR016166">
    <property type="entry name" value="FAD-bd_PCMH"/>
</dbReference>
<dbReference type="SUPFAM" id="SSF56176">
    <property type="entry name" value="FAD-binding/transporter-associated domain-like"/>
    <property type="match status" value="1"/>
</dbReference>
<accession>A0A8H3INH5</accession>
<dbReference type="InterPro" id="IPR036318">
    <property type="entry name" value="FAD-bd_PCMH-like_sf"/>
</dbReference>
<dbReference type="InterPro" id="IPR050416">
    <property type="entry name" value="FAD-linked_Oxidoreductase"/>
</dbReference>
<evidence type="ECO:0000256" key="1">
    <source>
        <dbReference type="ARBA" id="ARBA00005466"/>
    </source>
</evidence>
<keyword evidence="9" id="KW-1185">Reference proteome</keyword>
<feature type="signal peptide" evidence="6">
    <location>
        <begin position="1"/>
        <end position="18"/>
    </location>
</feature>
<name>A0A8H3INH5_9LECA</name>
<gene>
    <name evidence="8" type="ORF">HETSPECPRED_009223</name>
</gene>
<reference evidence="8" key="1">
    <citation type="submission" date="2021-03" db="EMBL/GenBank/DDBJ databases">
        <authorList>
            <person name="Tagirdzhanova G."/>
        </authorList>
    </citation>
    <scope>NUCLEOTIDE SEQUENCE</scope>
</reference>
<keyword evidence="5" id="KW-0560">Oxidoreductase</keyword>
<organism evidence="8 9">
    <name type="scientific">Heterodermia speciosa</name>
    <dbReference type="NCBI Taxonomy" id="116794"/>
    <lineage>
        <taxon>Eukaryota</taxon>
        <taxon>Fungi</taxon>
        <taxon>Dikarya</taxon>
        <taxon>Ascomycota</taxon>
        <taxon>Pezizomycotina</taxon>
        <taxon>Lecanoromycetes</taxon>
        <taxon>OSLEUM clade</taxon>
        <taxon>Lecanoromycetidae</taxon>
        <taxon>Caliciales</taxon>
        <taxon>Physciaceae</taxon>
        <taxon>Heterodermia</taxon>
    </lineage>
</organism>
<dbReference type="OrthoDB" id="415825at2759"/>
<dbReference type="GO" id="GO:0071949">
    <property type="term" value="F:FAD binding"/>
    <property type="evidence" value="ECO:0007669"/>
    <property type="project" value="InterPro"/>
</dbReference>
<dbReference type="InterPro" id="IPR016169">
    <property type="entry name" value="FAD-bd_PCMH_sub2"/>
</dbReference>
<dbReference type="GO" id="GO:0016491">
    <property type="term" value="F:oxidoreductase activity"/>
    <property type="evidence" value="ECO:0007669"/>
    <property type="project" value="UniProtKB-KW"/>
</dbReference>
<evidence type="ECO:0000256" key="3">
    <source>
        <dbReference type="ARBA" id="ARBA00022729"/>
    </source>
</evidence>
<dbReference type="InterPro" id="IPR006094">
    <property type="entry name" value="Oxid_FAD_bind_N"/>
</dbReference>
<dbReference type="Proteomes" id="UP000664521">
    <property type="component" value="Unassembled WGS sequence"/>
</dbReference>
<dbReference type="EMBL" id="CAJPDS010000075">
    <property type="protein sequence ID" value="CAF9934447.1"/>
    <property type="molecule type" value="Genomic_DNA"/>
</dbReference>